<keyword evidence="3" id="KW-0436">Ligase</keyword>
<dbReference type="InterPro" id="IPR006195">
    <property type="entry name" value="aa-tRNA-synth_II"/>
</dbReference>
<evidence type="ECO:0000256" key="5">
    <source>
        <dbReference type="ARBA" id="ARBA00022840"/>
    </source>
</evidence>
<dbReference type="GO" id="GO:0004828">
    <property type="term" value="F:serine-tRNA ligase activity"/>
    <property type="evidence" value="ECO:0007669"/>
    <property type="project" value="InterPro"/>
</dbReference>
<dbReference type="PANTHER" id="PTHR11778">
    <property type="entry name" value="SERYL-TRNA SYNTHETASE"/>
    <property type="match status" value="1"/>
</dbReference>
<dbReference type="Gene3D" id="3.30.930.10">
    <property type="entry name" value="Bira Bifunctional Protein, Domain 2"/>
    <property type="match status" value="1"/>
</dbReference>
<evidence type="ECO:0000313" key="10">
    <source>
        <dbReference type="EMBL" id="KAK5779151.1"/>
    </source>
</evidence>
<dbReference type="Gene3D" id="1.10.287.40">
    <property type="entry name" value="Serine-tRNA synthetase, tRNA binding domain"/>
    <property type="match status" value="1"/>
</dbReference>
<dbReference type="InterPro" id="IPR002314">
    <property type="entry name" value="aa-tRNA-synt_IIb"/>
</dbReference>
<dbReference type="GO" id="GO:0005524">
    <property type="term" value="F:ATP binding"/>
    <property type="evidence" value="ECO:0007669"/>
    <property type="project" value="UniProtKB-KW"/>
</dbReference>
<dbReference type="Pfam" id="PF00587">
    <property type="entry name" value="tRNA-synt_2b"/>
    <property type="match status" value="1"/>
</dbReference>
<keyword evidence="4" id="KW-0547">Nucleotide-binding</keyword>
<dbReference type="InterPro" id="IPR015866">
    <property type="entry name" value="Ser-tRNA-synth_1_N"/>
</dbReference>
<dbReference type="InterPro" id="IPR002317">
    <property type="entry name" value="Ser-tRNA-ligase_type_1"/>
</dbReference>
<accession>A0AAN7W1I5</accession>
<dbReference type="NCBIfam" id="TIGR00040">
    <property type="entry name" value="yfcE"/>
    <property type="match status" value="1"/>
</dbReference>
<comment type="similarity">
    <text evidence="1 7">Belongs to the VPS29 family.</text>
</comment>
<reference evidence="11" key="1">
    <citation type="submission" date="2023-07" db="EMBL/GenBank/DDBJ databases">
        <title>A draft genome of Kazachstania heterogenica Y-27499.</title>
        <authorList>
            <person name="Donic C."/>
            <person name="Kralova J.S."/>
            <person name="Fidel L."/>
            <person name="Ben-Dor S."/>
            <person name="Jung S."/>
        </authorList>
    </citation>
    <scope>NUCLEOTIDE SEQUENCE [LARGE SCALE GENOMIC DNA]</scope>
    <source>
        <strain evidence="11">Y27499</strain>
    </source>
</reference>
<keyword evidence="11" id="KW-1185">Reference proteome</keyword>
<feature type="domain" description="Aminoacyl-transfer RNA synthetases class-II family profile" evidence="9">
    <location>
        <begin position="157"/>
        <end position="432"/>
    </location>
</feature>
<evidence type="ECO:0000256" key="8">
    <source>
        <dbReference type="SAM" id="Coils"/>
    </source>
</evidence>
<organism evidence="10 11">
    <name type="scientific">Arxiozyma heterogenica</name>
    <dbReference type="NCBI Taxonomy" id="278026"/>
    <lineage>
        <taxon>Eukaryota</taxon>
        <taxon>Fungi</taxon>
        <taxon>Dikarya</taxon>
        <taxon>Ascomycota</taxon>
        <taxon>Saccharomycotina</taxon>
        <taxon>Saccharomycetes</taxon>
        <taxon>Saccharomycetales</taxon>
        <taxon>Saccharomycetaceae</taxon>
        <taxon>Arxiozyma</taxon>
    </lineage>
</organism>
<proteinExistence type="inferred from homology"/>
<dbReference type="PRINTS" id="PR00981">
    <property type="entry name" value="TRNASYNTHSER"/>
</dbReference>
<keyword evidence="8" id="KW-0175">Coiled coil</keyword>
<dbReference type="SUPFAM" id="SSF56300">
    <property type="entry name" value="Metallo-dependent phosphatases"/>
    <property type="match status" value="1"/>
</dbReference>
<evidence type="ECO:0000256" key="1">
    <source>
        <dbReference type="ARBA" id="ARBA00005945"/>
    </source>
</evidence>
<keyword evidence="6" id="KW-0030">Aminoacyl-tRNA synthetase</keyword>
<dbReference type="AlphaFoldDB" id="A0AAN7W1I5"/>
<dbReference type="GO" id="GO:0006434">
    <property type="term" value="P:seryl-tRNA aminoacylation"/>
    <property type="evidence" value="ECO:0007669"/>
    <property type="project" value="InterPro"/>
</dbReference>
<evidence type="ECO:0000313" key="11">
    <source>
        <dbReference type="Proteomes" id="UP001306508"/>
    </source>
</evidence>
<dbReference type="SUPFAM" id="SSF46589">
    <property type="entry name" value="tRNA-binding arm"/>
    <property type="match status" value="1"/>
</dbReference>
<dbReference type="SUPFAM" id="SSF55681">
    <property type="entry name" value="Class II aaRS and biotin synthetases"/>
    <property type="match status" value="1"/>
</dbReference>
<dbReference type="NCBIfam" id="TIGR00414">
    <property type="entry name" value="serS"/>
    <property type="match status" value="1"/>
</dbReference>
<sequence length="735" mass="82811">MLFVKRYLRTSNCLRHFIRKPAIDIKYVLKNSDLYKNSVLKRELVNTDVLIKDLNELPQCYRNLNGLDNQINQVQKTRNQLEKKVKSNKDELKFLLPQIQELKSKFKDLQKKRSELYARLESTYTSLPNLLHPSVPPNEPEIVQWINKPININHSLNHVDIMTKKGLLDLEQASITSGTSSYYLIGDAALLERALINYAVDLAQKKEFIFVLPPSLTRLGIIEACGFRPRDMNGEEQIYKTGKDKEMGLVATAEITLAAMGFNKIMNLPQGNVQKFVGLSRSYRAEAGARGKDTKGLYRVHEFSKVELFCWCDPAKGDQVLESLKEFQIDIIQSLGLYGKVLNMPANDLGNPAYKKYDIEVWMPGRGSFGEVSSASNCRDFQSRRLNSKFRKEDGSLEYIYTLNGTAMAVPRVIVAIVENFYDQNTNTIRIPEPLISYMNGKKINMLLLALADAYIPDRAIDIPLKFKNLLSIPDKISHIALLGNSTGSSEFLEFLAQVSPNISIVRGEFDSPRIKIPKSGSANIRSDDIDSTNDKNNGINENRLKELPLTSIIKVGNFKIGCCSGYTVVPKNDPVSLLILARQLNVDILLWGGTHNVEAYTLHGKFFVNPGSCSGAFNSDWPVDSGIPDQVDTTQEVTDNKIKQVEDDKLDEIKKEEETITNSIMATYKNEASMKEEDIDVPDSVITGSNAPSFCLLDIQDSICTLYIYLYIDGDVRVDKVVFQKDMESEECND</sequence>
<dbReference type="Pfam" id="PF12850">
    <property type="entry name" value="Metallophos_2"/>
    <property type="match status" value="1"/>
</dbReference>
<gene>
    <name evidence="10" type="ORF">RI543_003036</name>
</gene>
<protein>
    <recommendedName>
        <fullName evidence="2 7">Vacuolar protein sorting-associated protein 29</fullName>
    </recommendedName>
</protein>
<evidence type="ECO:0000256" key="6">
    <source>
        <dbReference type="ARBA" id="ARBA00023146"/>
    </source>
</evidence>
<dbReference type="InterPro" id="IPR024654">
    <property type="entry name" value="Calcineurin-like_PHP_lpxH"/>
</dbReference>
<dbReference type="InterPro" id="IPR000979">
    <property type="entry name" value="Phosphodiesterase_MJ0936/Vps29"/>
</dbReference>
<comment type="caution">
    <text evidence="10">The sequence shown here is derived from an EMBL/GenBank/DDBJ whole genome shotgun (WGS) entry which is preliminary data.</text>
</comment>
<feature type="coiled-coil region" evidence="8">
    <location>
        <begin position="64"/>
        <end position="119"/>
    </location>
</feature>
<evidence type="ECO:0000256" key="4">
    <source>
        <dbReference type="ARBA" id="ARBA00022741"/>
    </source>
</evidence>
<dbReference type="InterPro" id="IPR042103">
    <property type="entry name" value="SerRS_1_N_sf"/>
</dbReference>
<dbReference type="InterPro" id="IPR029052">
    <property type="entry name" value="Metallo-depent_PP-like"/>
</dbReference>
<evidence type="ECO:0000259" key="9">
    <source>
        <dbReference type="PROSITE" id="PS50862"/>
    </source>
</evidence>
<dbReference type="Pfam" id="PF02403">
    <property type="entry name" value="Seryl_tRNA_N"/>
    <property type="match status" value="1"/>
</dbReference>
<evidence type="ECO:0000256" key="7">
    <source>
        <dbReference type="RuleBase" id="RU362040"/>
    </source>
</evidence>
<dbReference type="EMBL" id="JAWIZZ010000047">
    <property type="protein sequence ID" value="KAK5779151.1"/>
    <property type="molecule type" value="Genomic_DNA"/>
</dbReference>
<evidence type="ECO:0000256" key="2">
    <source>
        <dbReference type="ARBA" id="ARBA00017767"/>
    </source>
</evidence>
<dbReference type="Gene3D" id="3.60.21.10">
    <property type="match status" value="2"/>
</dbReference>
<name>A0AAN7W1I5_9SACH</name>
<dbReference type="InterPro" id="IPR045864">
    <property type="entry name" value="aa-tRNA-synth_II/BPL/LPL"/>
</dbReference>
<keyword evidence="5" id="KW-0067">ATP-binding</keyword>
<dbReference type="InterPro" id="IPR010978">
    <property type="entry name" value="tRNA-bd_arm"/>
</dbReference>
<dbReference type="PROSITE" id="PS50862">
    <property type="entry name" value="AA_TRNA_LIGASE_II"/>
    <property type="match status" value="1"/>
</dbReference>
<dbReference type="Proteomes" id="UP001306508">
    <property type="component" value="Unassembled WGS sequence"/>
</dbReference>
<evidence type="ECO:0000256" key="3">
    <source>
        <dbReference type="ARBA" id="ARBA00022598"/>
    </source>
</evidence>